<feature type="transmembrane region" description="Helical" evidence="5">
    <location>
        <begin position="234"/>
        <end position="254"/>
    </location>
</feature>
<keyword evidence="8" id="KW-1185">Reference proteome</keyword>
<dbReference type="PANTHER" id="PTHR43341:SF46">
    <property type="entry name" value="SPS-SENSOR COMPONENT SSY1"/>
    <property type="match status" value="1"/>
</dbReference>
<evidence type="ECO:0000313" key="7">
    <source>
        <dbReference type="EMBL" id="ODQ70744.1"/>
    </source>
</evidence>
<feature type="transmembrane region" description="Helical" evidence="5">
    <location>
        <begin position="444"/>
        <end position="471"/>
    </location>
</feature>
<feature type="transmembrane region" description="Helical" evidence="5">
    <location>
        <begin position="260"/>
        <end position="279"/>
    </location>
</feature>
<comment type="subcellular location">
    <subcellularLocation>
        <location evidence="1">Membrane</location>
        <topology evidence="1">Multi-pass membrane protein</topology>
    </subcellularLocation>
</comment>
<evidence type="ECO:0000256" key="2">
    <source>
        <dbReference type="ARBA" id="ARBA00022692"/>
    </source>
</evidence>
<reference evidence="7 8" key="1">
    <citation type="journal article" date="2016" name="Proc. Natl. Acad. Sci. U.S.A.">
        <title>Comparative genomics of biotechnologically important yeasts.</title>
        <authorList>
            <person name="Riley R."/>
            <person name="Haridas S."/>
            <person name="Wolfe K.H."/>
            <person name="Lopes M.R."/>
            <person name="Hittinger C.T."/>
            <person name="Goeker M."/>
            <person name="Salamov A.A."/>
            <person name="Wisecaver J.H."/>
            <person name="Long T.M."/>
            <person name="Calvey C.H."/>
            <person name="Aerts A.L."/>
            <person name="Barry K.W."/>
            <person name="Choi C."/>
            <person name="Clum A."/>
            <person name="Coughlan A.Y."/>
            <person name="Deshpande S."/>
            <person name="Douglass A.P."/>
            <person name="Hanson S.J."/>
            <person name="Klenk H.-P."/>
            <person name="LaButti K.M."/>
            <person name="Lapidus A."/>
            <person name="Lindquist E.A."/>
            <person name="Lipzen A.M."/>
            <person name="Meier-Kolthoff J.P."/>
            <person name="Ohm R.A."/>
            <person name="Otillar R.P."/>
            <person name="Pangilinan J.L."/>
            <person name="Peng Y."/>
            <person name="Rokas A."/>
            <person name="Rosa C.A."/>
            <person name="Scheuner C."/>
            <person name="Sibirny A.A."/>
            <person name="Slot J.C."/>
            <person name="Stielow J.B."/>
            <person name="Sun H."/>
            <person name="Kurtzman C.P."/>
            <person name="Blackwell M."/>
            <person name="Grigoriev I.V."/>
            <person name="Jeffries T.W."/>
        </authorList>
    </citation>
    <scope>NUCLEOTIDE SEQUENCE [LARGE SCALE GENOMIC DNA]</scope>
    <source>
        <strain evidence="7 8">NRRL Y-11557</strain>
    </source>
</reference>
<dbReference type="EMBL" id="KV454299">
    <property type="protein sequence ID" value="ODQ70744.1"/>
    <property type="molecule type" value="Genomic_DNA"/>
</dbReference>
<sequence length="688" mass="76248">MKLNPSMTVSSVSDEDPIDDLFPESFALGSNTIAYGNINTNPNYNNYPPFHGHSTGGISLRPYPSSLTPSHSIPSSLGTFIIDDAASGTGGAHIIDDVGPDHDFPKHHTELRRTLTTRHIQMIAVGGVLGNGLFIGTGKILGNSGPLGIILGFLITGAIVFSVMVSFGEMVALIPIAGGISAFGSRFVDDALGFALGFCYWFSLAVAIPTQVASAAILVTYFEPFDPWHIPPAALTVSFLFVIILINALEVRIYGEVEYVFGQLKLMFLLSLIIVMCVLNRGHIPPQNGKTTVFPVDFLYWRSDMNNSDYGPFRPAFEVTSSKLIRGSTGTFLMIWTAVVQSVYCFSGTELVALTAGEARHPRKSLPRATLRIFFRIFILYMLGVFAIGLNVAAGDNVLPSFYTPWSVFDSQQVSWVYGLSQDGNCISGTVNMKGFSNSNSSPWVIALHNGGQCVGAAVVTCCFVFCAWSAGNSFLYASSRTLYALAVQGKFPRVFRRCTKRGVPIISVLFTFMIALTVFLVSFPNSTSITVYYWIRRLTSVPGTLVWAGICLSYIRFYYGLRLRPDIVQRDMPSYPYRSPFQPYTAYFGLIGCVLLVIFNDMTIFTQFEWQYLFASYVSLVLFLLCFLGYKFWRSTRIVPLSQLDLDLGRREMDQYEAETAAELGMMEKGIWGRGKRAWYWIKVLTI</sequence>
<feature type="domain" description="Amino acid permease/ SLC12A" evidence="6">
    <location>
        <begin position="119"/>
        <end position="639"/>
    </location>
</feature>
<feature type="transmembrane region" description="Helical" evidence="5">
    <location>
        <begin position="504"/>
        <end position="525"/>
    </location>
</feature>
<feature type="transmembrane region" description="Helical" evidence="5">
    <location>
        <begin position="147"/>
        <end position="165"/>
    </location>
</feature>
<evidence type="ECO:0000256" key="4">
    <source>
        <dbReference type="ARBA" id="ARBA00023136"/>
    </source>
</evidence>
<feature type="transmembrane region" description="Helical" evidence="5">
    <location>
        <begin position="545"/>
        <end position="562"/>
    </location>
</feature>
<evidence type="ECO:0000259" key="6">
    <source>
        <dbReference type="Pfam" id="PF00324"/>
    </source>
</evidence>
<dbReference type="OrthoDB" id="3900342at2759"/>
<evidence type="ECO:0000256" key="1">
    <source>
        <dbReference type="ARBA" id="ARBA00004141"/>
    </source>
</evidence>
<dbReference type="GO" id="GO:0015171">
    <property type="term" value="F:amino acid transmembrane transporter activity"/>
    <property type="evidence" value="ECO:0007669"/>
    <property type="project" value="TreeGrafter"/>
</dbReference>
<dbReference type="STRING" id="675824.A0A1E3PZQ0"/>
<dbReference type="InterPro" id="IPR050524">
    <property type="entry name" value="APC_YAT"/>
</dbReference>
<name>A0A1E3PZQ0_LIPST</name>
<dbReference type="Proteomes" id="UP000094385">
    <property type="component" value="Unassembled WGS sequence"/>
</dbReference>
<keyword evidence="4 5" id="KW-0472">Membrane</keyword>
<protein>
    <recommendedName>
        <fullName evidence="6">Amino acid permease/ SLC12A domain-containing protein</fullName>
    </recommendedName>
</protein>
<dbReference type="PANTHER" id="PTHR43341">
    <property type="entry name" value="AMINO ACID PERMEASE"/>
    <property type="match status" value="1"/>
</dbReference>
<dbReference type="Gene3D" id="1.20.1740.10">
    <property type="entry name" value="Amino acid/polyamine transporter I"/>
    <property type="match status" value="1"/>
</dbReference>
<feature type="transmembrane region" description="Helical" evidence="5">
    <location>
        <begin position="613"/>
        <end position="634"/>
    </location>
</feature>
<evidence type="ECO:0000313" key="8">
    <source>
        <dbReference type="Proteomes" id="UP000094385"/>
    </source>
</evidence>
<dbReference type="InterPro" id="IPR004841">
    <property type="entry name" value="AA-permease/SLC12A_dom"/>
</dbReference>
<keyword evidence="3 5" id="KW-1133">Transmembrane helix</keyword>
<evidence type="ECO:0000256" key="5">
    <source>
        <dbReference type="SAM" id="Phobius"/>
    </source>
</evidence>
<keyword evidence="2 5" id="KW-0812">Transmembrane</keyword>
<accession>A0A1E3PZQ0</accession>
<gene>
    <name evidence="7" type="ORF">LIPSTDRAFT_5506</name>
</gene>
<evidence type="ECO:0000256" key="3">
    <source>
        <dbReference type="ARBA" id="ARBA00022989"/>
    </source>
</evidence>
<dbReference type="GO" id="GO:0016020">
    <property type="term" value="C:membrane"/>
    <property type="evidence" value="ECO:0007669"/>
    <property type="project" value="UniProtKB-SubCell"/>
</dbReference>
<feature type="transmembrane region" description="Helical" evidence="5">
    <location>
        <begin position="122"/>
        <end position="141"/>
    </location>
</feature>
<dbReference type="Pfam" id="PF00324">
    <property type="entry name" value="AA_permease"/>
    <property type="match status" value="1"/>
</dbReference>
<dbReference type="AlphaFoldDB" id="A0A1E3PZQ0"/>
<feature type="transmembrane region" description="Helical" evidence="5">
    <location>
        <begin position="200"/>
        <end position="222"/>
    </location>
</feature>
<organism evidence="7 8">
    <name type="scientific">Lipomyces starkeyi NRRL Y-11557</name>
    <dbReference type="NCBI Taxonomy" id="675824"/>
    <lineage>
        <taxon>Eukaryota</taxon>
        <taxon>Fungi</taxon>
        <taxon>Dikarya</taxon>
        <taxon>Ascomycota</taxon>
        <taxon>Saccharomycotina</taxon>
        <taxon>Lipomycetes</taxon>
        <taxon>Lipomycetales</taxon>
        <taxon>Lipomycetaceae</taxon>
        <taxon>Lipomyces</taxon>
    </lineage>
</organism>
<proteinExistence type="predicted"/>
<feature type="transmembrane region" description="Helical" evidence="5">
    <location>
        <begin position="373"/>
        <end position="394"/>
    </location>
</feature>
<feature type="transmembrane region" description="Helical" evidence="5">
    <location>
        <begin position="582"/>
        <end position="601"/>
    </location>
</feature>